<name>A0A830GIZ4_9EURY</name>
<dbReference type="SUPFAM" id="SSF51182">
    <property type="entry name" value="RmlC-like cupins"/>
    <property type="match status" value="1"/>
</dbReference>
<accession>A0A830GIZ4</accession>
<dbReference type="AlphaFoldDB" id="A0A830GIZ4"/>
<dbReference type="Gene3D" id="2.60.120.10">
    <property type="entry name" value="Jelly Rolls"/>
    <property type="match status" value="1"/>
</dbReference>
<organism evidence="3 4">
    <name type="scientific">Haloarcula pellucida</name>
    <dbReference type="NCBI Taxonomy" id="1427151"/>
    <lineage>
        <taxon>Archaea</taxon>
        <taxon>Methanobacteriati</taxon>
        <taxon>Methanobacteriota</taxon>
        <taxon>Stenosarchaea group</taxon>
        <taxon>Halobacteria</taxon>
        <taxon>Halobacteriales</taxon>
        <taxon>Haloarculaceae</taxon>
        <taxon>Haloarcula</taxon>
    </lineage>
</organism>
<dbReference type="Pfam" id="PF07883">
    <property type="entry name" value="Cupin_2"/>
    <property type="match status" value="1"/>
</dbReference>
<proteinExistence type="predicted"/>
<dbReference type="PANTHER" id="PTHR36440">
    <property type="entry name" value="PUTATIVE (AFU_ORTHOLOGUE AFUA_8G07350)-RELATED"/>
    <property type="match status" value="1"/>
</dbReference>
<reference evidence="3" key="2">
    <citation type="submission" date="2020-09" db="EMBL/GenBank/DDBJ databases">
        <authorList>
            <person name="Sun Q."/>
            <person name="Ohkuma M."/>
        </authorList>
    </citation>
    <scope>NUCLEOTIDE SEQUENCE</scope>
    <source>
        <strain evidence="3">JCM 17820</strain>
    </source>
</reference>
<evidence type="ECO:0000313" key="3">
    <source>
        <dbReference type="EMBL" id="GGN89951.1"/>
    </source>
</evidence>
<sequence length="209" mass="23090">MSDTPSADTDADDSPFGHTHFVDDDCLASPPAGKVVRFRERPDDPETDPLRFDMWLAAEGSHGPMRHVHPEQVERLSVQSGTMGITHEGDRRQLTAGATAVVPAGDVHRFWNAGDDVLHVRGSVTPGLRTEQFMRVTYGLARDGAPVTPSGMPLNALRLAVLLDEFDDMLLLAHLPMWLQLLGIRTTAVLGRAVGYDNRYPEYLPVRRE</sequence>
<feature type="domain" description="Cupin type-2" evidence="2">
    <location>
        <begin position="59"/>
        <end position="119"/>
    </location>
</feature>
<dbReference type="PANTHER" id="PTHR36440:SF1">
    <property type="entry name" value="PUTATIVE (AFU_ORTHOLOGUE AFUA_8G07350)-RELATED"/>
    <property type="match status" value="1"/>
</dbReference>
<evidence type="ECO:0000313" key="4">
    <source>
        <dbReference type="Proteomes" id="UP000605784"/>
    </source>
</evidence>
<dbReference type="EMBL" id="BMOU01000001">
    <property type="protein sequence ID" value="GGN89951.1"/>
    <property type="molecule type" value="Genomic_DNA"/>
</dbReference>
<evidence type="ECO:0000259" key="2">
    <source>
        <dbReference type="Pfam" id="PF07883"/>
    </source>
</evidence>
<feature type="compositionally biased region" description="Basic and acidic residues" evidence="1">
    <location>
        <begin position="37"/>
        <end position="49"/>
    </location>
</feature>
<gene>
    <name evidence="3" type="ORF">GCM10009030_11310</name>
</gene>
<evidence type="ECO:0000256" key="1">
    <source>
        <dbReference type="SAM" id="MobiDB-lite"/>
    </source>
</evidence>
<dbReference type="InterPro" id="IPR014710">
    <property type="entry name" value="RmlC-like_jellyroll"/>
</dbReference>
<dbReference type="Proteomes" id="UP000605784">
    <property type="component" value="Unassembled WGS sequence"/>
</dbReference>
<keyword evidence="4" id="KW-1185">Reference proteome</keyword>
<dbReference type="InterPro" id="IPR013096">
    <property type="entry name" value="Cupin_2"/>
</dbReference>
<protein>
    <recommendedName>
        <fullName evidence="2">Cupin type-2 domain-containing protein</fullName>
    </recommendedName>
</protein>
<feature type="region of interest" description="Disordered" evidence="1">
    <location>
        <begin position="1"/>
        <end position="49"/>
    </location>
</feature>
<dbReference type="CDD" id="cd02208">
    <property type="entry name" value="cupin_RmlC-like"/>
    <property type="match status" value="1"/>
</dbReference>
<reference evidence="3" key="1">
    <citation type="journal article" date="2014" name="Int. J. Syst. Evol. Microbiol.">
        <title>Complete genome sequence of Corynebacterium casei LMG S-19264T (=DSM 44701T), isolated from a smear-ripened cheese.</title>
        <authorList>
            <consortium name="US DOE Joint Genome Institute (JGI-PGF)"/>
            <person name="Walter F."/>
            <person name="Albersmeier A."/>
            <person name="Kalinowski J."/>
            <person name="Ruckert C."/>
        </authorList>
    </citation>
    <scope>NUCLEOTIDE SEQUENCE</scope>
    <source>
        <strain evidence="3">JCM 17820</strain>
    </source>
</reference>
<dbReference type="RefSeq" id="WP_188995375.1">
    <property type="nucleotide sequence ID" value="NZ_BMOU01000001.1"/>
</dbReference>
<dbReference type="InterPro" id="IPR011051">
    <property type="entry name" value="RmlC_Cupin_sf"/>
</dbReference>
<dbReference type="InterPro" id="IPR053146">
    <property type="entry name" value="QDO-like"/>
</dbReference>
<comment type="caution">
    <text evidence="3">The sequence shown here is derived from an EMBL/GenBank/DDBJ whole genome shotgun (WGS) entry which is preliminary data.</text>
</comment>